<dbReference type="GO" id="GO:0003700">
    <property type="term" value="F:DNA-binding transcription factor activity"/>
    <property type="evidence" value="ECO:0007669"/>
    <property type="project" value="InterPro"/>
</dbReference>
<accession>A0A919X5K6</accession>
<reference evidence="5" key="1">
    <citation type="submission" date="2021-03" db="EMBL/GenBank/DDBJ databases">
        <title>Antimicrobial resistance genes in bacteria isolated from Japanese honey, and their potential for conferring macrolide and lincosamide resistance in the American foulbrood pathogen Paenibacillus larvae.</title>
        <authorList>
            <person name="Okamoto M."/>
            <person name="Kumagai M."/>
            <person name="Kanamori H."/>
            <person name="Takamatsu D."/>
        </authorList>
    </citation>
    <scope>NUCLEOTIDE SEQUENCE</scope>
    <source>
        <strain evidence="5">J43TS3</strain>
    </source>
</reference>
<evidence type="ECO:0000256" key="3">
    <source>
        <dbReference type="ARBA" id="ARBA00023163"/>
    </source>
</evidence>
<evidence type="ECO:0000313" key="5">
    <source>
        <dbReference type="EMBL" id="GIO25409.1"/>
    </source>
</evidence>
<dbReference type="Proteomes" id="UP000676917">
    <property type="component" value="Unassembled WGS sequence"/>
</dbReference>
<keyword evidence="2" id="KW-0238">DNA-binding</keyword>
<evidence type="ECO:0000256" key="1">
    <source>
        <dbReference type="ARBA" id="ARBA00023015"/>
    </source>
</evidence>
<dbReference type="PANTHER" id="PTHR30363:SF56">
    <property type="entry name" value="TRANSCRIPTIONAL REGULATOR, DEOR FAMILY"/>
    <property type="match status" value="1"/>
</dbReference>
<protein>
    <submittedName>
        <fullName evidence="5">DeoR family transcriptional regulator</fullName>
    </submittedName>
</protein>
<dbReference type="Gene3D" id="1.10.10.10">
    <property type="entry name" value="Winged helix-like DNA-binding domain superfamily/Winged helix DNA-binding domain"/>
    <property type="match status" value="1"/>
</dbReference>
<dbReference type="SUPFAM" id="SSF46785">
    <property type="entry name" value="Winged helix' DNA-binding domain"/>
    <property type="match status" value="1"/>
</dbReference>
<keyword evidence="1" id="KW-0805">Transcription regulation</keyword>
<dbReference type="RefSeq" id="WP_212918968.1">
    <property type="nucleotide sequence ID" value="NZ_BORP01000001.1"/>
</dbReference>
<gene>
    <name evidence="5" type="ORF">J43TS3_00200</name>
</gene>
<comment type="caution">
    <text evidence="5">The sequence shown here is derived from an EMBL/GenBank/DDBJ whole genome shotgun (WGS) entry which is preliminary data.</text>
</comment>
<dbReference type="InterPro" id="IPR037171">
    <property type="entry name" value="NagB/RpiA_transferase-like"/>
</dbReference>
<dbReference type="InterPro" id="IPR001034">
    <property type="entry name" value="DeoR_HTH"/>
</dbReference>
<dbReference type="GO" id="GO:0003677">
    <property type="term" value="F:DNA binding"/>
    <property type="evidence" value="ECO:0007669"/>
    <property type="project" value="UniProtKB-KW"/>
</dbReference>
<keyword evidence="3" id="KW-0804">Transcription</keyword>
<dbReference type="SMART" id="SM01134">
    <property type="entry name" value="DeoRC"/>
    <property type="match status" value="1"/>
</dbReference>
<feature type="domain" description="HTH deoR-type" evidence="4">
    <location>
        <begin position="3"/>
        <end position="58"/>
    </location>
</feature>
<dbReference type="InterPro" id="IPR050313">
    <property type="entry name" value="Carb_Metab_HTH_regulators"/>
</dbReference>
<dbReference type="SUPFAM" id="SSF100950">
    <property type="entry name" value="NagB/RpiA/CoA transferase-like"/>
    <property type="match status" value="1"/>
</dbReference>
<dbReference type="PROSITE" id="PS51000">
    <property type="entry name" value="HTH_DEOR_2"/>
    <property type="match status" value="1"/>
</dbReference>
<dbReference type="EMBL" id="BORP01000001">
    <property type="protein sequence ID" value="GIO25409.1"/>
    <property type="molecule type" value="Genomic_DNA"/>
</dbReference>
<keyword evidence="6" id="KW-1185">Reference proteome</keyword>
<evidence type="ECO:0000313" key="6">
    <source>
        <dbReference type="Proteomes" id="UP000676917"/>
    </source>
</evidence>
<dbReference type="InterPro" id="IPR036388">
    <property type="entry name" value="WH-like_DNA-bd_sf"/>
</dbReference>
<dbReference type="Gene3D" id="3.40.50.1360">
    <property type="match status" value="1"/>
</dbReference>
<dbReference type="InterPro" id="IPR018356">
    <property type="entry name" value="Tscrpt_reg_HTH_DeoR_CS"/>
</dbReference>
<dbReference type="AlphaFoldDB" id="A0A919X5K6"/>
<dbReference type="PRINTS" id="PR00037">
    <property type="entry name" value="HTHLACR"/>
</dbReference>
<dbReference type="InterPro" id="IPR014036">
    <property type="entry name" value="DeoR-like_C"/>
</dbReference>
<dbReference type="SMART" id="SM00420">
    <property type="entry name" value="HTH_DEOR"/>
    <property type="match status" value="1"/>
</dbReference>
<sequence length="249" mass="27415">MLTDERHAIILSLLNDAGIVKTQELMRVLDCSESTIRRDLDQLEKANKLKRVHGGAKRLYQLNQELSTQEKSLKNIQEKTNIGKFAASLIENDDVIFIDAGTTTLALIDSLKKGNITVVTNGIQHASILAEHHIQTILLGGKIKASTKAIVGSTSLNELKSYQFDKAFIGINGIDIEFGCTTPDPEEAAIKKLAIHQSAVSYCLADETKWNKVNFVKVCDLQDVTILTNKSRVDLTSFKEKTTIMGATS</sequence>
<dbReference type="Pfam" id="PF08220">
    <property type="entry name" value="HTH_DeoR"/>
    <property type="match status" value="1"/>
</dbReference>
<dbReference type="PROSITE" id="PS00894">
    <property type="entry name" value="HTH_DEOR_1"/>
    <property type="match status" value="1"/>
</dbReference>
<organism evidence="5 6">
    <name type="scientific">Ornithinibacillus bavariensis</name>
    <dbReference type="NCBI Taxonomy" id="545502"/>
    <lineage>
        <taxon>Bacteria</taxon>
        <taxon>Bacillati</taxon>
        <taxon>Bacillota</taxon>
        <taxon>Bacilli</taxon>
        <taxon>Bacillales</taxon>
        <taxon>Bacillaceae</taxon>
        <taxon>Ornithinibacillus</taxon>
    </lineage>
</organism>
<dbReference type="Pfam" id="PF00455">
    <property type="entry name" value="DeoRC"/>
    <property type="match status" value="1"/>
</dbReference>
<dbReference type="InterPro" id="IPR036390">
    <property type="entry name" value="WH_DNA-bd_sf"/>
</dbReference>
<dbReference type="CDD" id="cd00090">
    <property type="entry name" value="HTH_ARSR"/>
    <property type="match status" value="1"/>
</dbReference>
<evidence type="ECO:0000259" key="4">
    <source>
        <dbReference type="PROSITE" id="PS51000"/>
    </source>
</evidence>
<dbReference type="PANTHER" id="PTHR30363">
    <property type="entry name" value="HTH-TYPE TRANSCRIPTIONAL REGULATOR SRLR-RELATED"/>
    <property type="match status" value="1"/>
</dbReference>
<proteinExistence type="predicted"/>
<name>A0A919X5K6_9BACI</name>
<dbReference type="InterPro" id="IPR011991">
    <property type="entry name" value="ArsR-like_HTH"/>
</dbReference>
<evidence type="ECO:0000256" key="2">
    <source>
        <dbReference type="ARBA" id="ARBA00023125"/>
    </source>
</evidence>